<proteinExistence type="predicted"/>
<name>A0A9N9KAH7_9GLOM</name>
<dbReference type="Proteomes" id="UP000789759">
    <property type="component" value="Unassembled WGS sequence"/>
</dbReference>
<accession>A0A9N9KAH7</accession>
<comment type="caution">
    <text evidence="1">The sequence shown here is derived from an EMBL/GenBank/DDBJ whole genome shotgun (WGS) entry which is preliminary data.</text>
</comment>
<dbReference type="AlphaFoldDB" id="A0A9N9KAH7"/>
<evidence type="ECO:0000313" key="2">
    <source>
        <dbReference type="Proteomes" id="UP000789759"/>
    </source>
</evidence>
<organism evidence="1 2">
    <name type="scientific">Cetraspora pellucida</name>
    <dbReference type="NCBI Taxonomy" id="1433469"/>
    <lineage>
        <taxon>Eukaryota</taxon>
        <taxon>Fungi</taxon>
        <taxon>Fungi incertae sedis</taxon>
        <taxon>Mucoromycota</taxon>
        <taxon>Glomeromycotina</taxon>
        <taxon>Glomeromycetes</taxon>
        <taxon>Diversisporales</taxon>
        <taxon>Gigasporaceae</taxon>
        <taxon>Cetraspora</taxon>
    </lineage>
</organism>
<reference evidence="1" key="1">
    <citation type="submission" date="2021-06" db="EMBL/GenBank/DDBJ databases">
        <authorList>
            <person name="Kallberg Y."/>
            <person name="Tangrot J."/>
            <person name="Rosling A."/>
        </authorList>
    </citation>
    <scope>NUCLEOTIDE SEQUENCE</scope>
    <source>
        <strain evidence="1">FL966</strain>
    </source>
</reference>
<feature type="non-terminal residue" evidence="1">
    <location>
        <position position="254"/>
    </location>
</feature>
<dbReference type="EMBL" id="CAJVQA010042755">
    <property type="protein sequence ID" value="CAG8815165.1"/>
    <property type="molecule type" value="Genomic_DNA"/>
</dbReference>
<gene>
    <name evidence="1" type="ORF">CPELLU_LOCUS19106</name>
</gene>
<protein>
    <submittedName>
        <fullName evidence="1">19227_t:CDS:1</fullName>
    </submittedName>
</protein>
<evidence type="ECO:0000313" key="1">
    <source>
        <dbReference type="EMBL" id="CAG8815165.1"/>
    </source>
</evidence>
<keyword evidence="2" id="KW-1185">Reference proteome</keyword>
<sequence length="254" mass="28054">QKGLLLGNSHTEEAKSKIPAAKQGQLRVNSHTTESRAIMAAVNAKQVLCYELTTEGPPKPRGQIFSEAPGETDLLCPGMLSYPRAVGPPVGKSLDVKPSTISRRIKHGTIFEFNGRRDIGSSAGNQSSRYRELKRDYREPRRLYEINQVSIDAILIDMSQEVSISERKKAKIRGTPVLPLLCLLCLLPYQGAKPPLHTNHANEKECRLSFDGSKLPRGASKEPGIPVKRLGHLSDFLGYCRCLISNVVCSHLPY</sequence>